<evidence type="ECO:0000313" key="5">
    <source>
        <dbReference type="Proteomes" id="UP000664265"/>
    </source>
</evidence>
<protein>
    <submittedName>
        <fullName evidence="4">PQQ-binding-like beta-propeller repeat protein</fullName>
    </submittedName>
</protein>
<accession>A0ABS3M215</accession>
<dbReference type="Pfam" id="PF13360">
    <property type="entry name" value="PQQ_2"/>
    <property type="match status" value="2"/>
</dbReference>
<evidence type="ECO:0000259" key="2">
    <source>
        <dbReference type="Pfam" id="PF00149"/>
    </source>
</evidence>
<dbReference type="SUPFAM" id="SSF56300">
    <property type="entry name" value="Metallo-dependent phosphatases"/>
    <property type="match status" value="1"/>
</dbReference>
<dbReference type="EMBL" id="JAERMS010000001">
    <property type="protein sequence ID" value="MBO1362227.1"/>
    <property type="molecule type" value="Genomic_DNA"/>
</dbReference>
<feature type="domain" description="Pyrrolo-quinoline quinone repeat" evidence="3">
    <location>
        <begin position="546"/>
        <end position="619"/>
    </location>
</feature>
<dbReference type="Gene3D" id="3.60.21.10">
    <property type="match status" value="1"/>
</dbReference>
<dbReference type="InterPro" id="IPR018391">
    <property type="entry name" value="PQQ_b-propeller_rpt"/>
</dbReference>
<dbReference type="SUPFAM" id="SSF50998">
    <property type="entry name" value="Quinoprotein alcohol dehydrogenase-like"/>
    <property type="match status" value="1"/>
</dbReference>
<dbReference type="PANTHER" id="PTHR34512">
    <property type="entry name" value="CELL SURFACE PROTEIN"/>
    <property type="match status" value="1"/>
</dbReference>
<sequence length="630" mass="71099">MKHFITKPKQWYLQAAILWALLRVCVSAQAGEPFRFALLTDIHIDINAPGPTQDLRNSVDQINASDSIDFILVTGDIADKGDGASLRLAKQELDRLQRPYYIVQGNHDQKWSESGCMDFKRIFGYERFKFEHRGYLFLGFPSGPLMRMALGHVAPEDIEWLKEELRHNGFDKPVFLVSHMPMLPEDVDNCFDVTDAVRSFPVQAFLNGHYHRNRFETYDGIPGFVNITNLRQKGRTAGQYNEYDVTADSLIAYTHPVGLPRYRWAAIALGQRLGPAAAATSPLRPDFSVNEAYPMVKETWQVALRAGIYSSPAIDKQRIVVADNLGRITCFGHQGRQRWQYTTGARIIGTPAIGRGVVVAGSADGFIYGLDARQGTLRWKVRTQRPVVSAVTIRGGIAYVGSGDHIFRAIRVKDGTILWSRQGIRGYVETRPLVNRRMVVFGDWANTVYALRRKDGNPLWEWTTGRQNMHYSPAGVWPVEAHQKVFVVDPRRVLTAIDARDGHEIYATKQSVVRESIGISKDRKRIYAKTMRDSVVCYSALDNHPRQLWACHVGFGYEHATVMLPEKDGVVFSSTKNGLIFAIEAKTGRLLWKHKVSNTLVNTVVPLSRNIVLYTDEDGFLGKLSINNNH</sequence>
<evidence type="ECO:0000256" key="1">
    <source>
        <dbReference type="SAM" id="SignalP"/>
    </source>
</evidence>
<organism evidence="4 5">
    <name type="scientific">Prevotella illustrans</name>
    <dbReference type="NCBI Taxonomy" id="2800387"/>
    <lineage>
        <taxon>Bacteria</taxon>
        <taxon>Pseudomonadati</taxon>
        <taxon>Bacteroidota</taxon>
        <taxon>Bacteroidia</taxon>
        <taxon>Bacteroidales</taxon>
        <taxon>Prevotellaceae</taxon>
        <taxon>Prevotella</taxon>
    </lineage>
</organism>
<keyword evidence="1" id="KW-0732">Signal</keyword>
<dbReference type="PANTHER" id="PTHR34512:SF30">
    <property type="entry name" value="OUTER MEMBRANE PROTEIN ASSEMBLY FACTOR BAMB"/>
    <property type="match status" value="1"/>
</dbReference>
<dbReference type="Gene3D" id="2.130.10.10">
    <property type="entry name" value="YVTN repeat-like/Quinoprotein amine dehydrogenase"/>
    <property type="match status" value="1"/>
</dbReference>
<dbReference type="InterPro" id="IPR002372">
    <property type="entry name" value="PQQ_rpt_dom"/>
</dbReference>
<feature type="signal peptide" evidence="1">
    <location>
        <begin position="1"/>
        <end position="30"/>
    </location>
</feature>
<dbReference type="InterPro" id="IPR004843">
    <property type="entry name" value="Calcineurin-like_PHP"/>
</dbReference>
<feature type="domain" description="Pyrrolo-quinoline quinone repeat" evidence="3">
    <location>
        <begin position="326"/>
        <end position="466"/>
    </location>
</feature>
<evidence type="ECO:0000259" key="3">
    <source>
        <dbReference type="Pfam" id="PF13360"/>
    </source>
</evidence>
<dbReference type="Proteomes" id="UP000664265">
    <property type="component" value="Unassembled WGS sequence"/>
</dbReference>
<dbReference type="Gene3D" id="2.40.10.480">
    <property type="match status" value="1"/>
</dbReference>
<name>A0ABS3M215_9BACT</name>
<feature type="domain" description="Calcineurin-like phosphoesterase" evidence="2">
    <location>
        <begin position="34"/>
        <end position="212"/>
    </location>
</feature>
<comment type="caution">
    <text evidence="4">The sequence shown here is derived from an EMBL/GenBank/DDBJ whole genome shotgun (WGS) entry which is preliminary data.</text>
</comment>
<dbReference type="Pfam" id="PF00149">
    <property type="entry name" value="Metallophos"/>
    <property type="match status" value="1"/>
</dbReference>
<dbReference type="RefSeq" id="WP_107581577.1">
    <property type="nucleotide sequence ID" value="NZ_JAERMS010000001.1"/>
</dbReference>
<keyword evidence="5" id="KW-1185">Reference proteome</keyword>
<evidence type="ECO:0000313" key="4">
    <source>
        <dbReference type="EMBL" id="MBO1362227.1"/>
    </source>
</evidence>
<proteinExistence type="predicted"/>
<dbReference type="InterPro" id="IPR011047">
    <property type="entry name" value="Quinoprotein_ADH-like_sf"/>
</dbReference>
<gene>
    <name evidence="4" type="ORF">JHU38_00265</name>
</gene>
<dbReference type="InterPro" id="IPR015943">
    <property type="entry name" value="WD40/YVTN_repeat-like_dom_sf"/>
</dbReference>
<dbReference type="InterPro" id="IPR029052">
    <property type="entry name" value="Metallo-depent_PP-like"/>
</dbReference>
<reference evidence="4 5" key="1">
    <citation type="submission" date="2021-01" db="EMBL/GenBank/DDBJ databases">
        <title>Prevotella A2931 sp. nov.</title>
        <authorList>
            <person name="Buhl M."/>
            <person name="Oberhettinger P."/>
        </authorList>
    </citation>
    <scope>NUCLEOTIDE SEQUENCE [LARGE SCALE GENOMIC DNA]</scope>
    <source>
        <strain evidence="4 5">A2931</strain>
    </source>
</reference>
<feature type="chain" id="PRO_5045756526" evidence="1">
    <location>
        <begin position="31"/>
        <end position="630"/>
    </location>
</feature>
<dbReference type="SMART" id="SM00564">
    <property type="entry name" value="PQQ"/>
    <property type="match status" value="6"/>
</dbReference>